<feature type="transmembrane region" description="Helical" evidence="1">
    <location>
        <begin position="6"/>
        <end position="27"/>
    </location>
</feature>
<reference evidence="2 3" key="1">
    <citation type="submission" date="2015-09" db="EMBL/GenBank/DDBJ databases">
        <title>Draft Genome Sequence of Pseudoalteromonas lipolytica UCD-48B.</title>
        <authorList>
            <person name="Krusor M."/>
            <person name="Coil D.A."/>
            <person name="Lang J.M."/>
            <person name="Eisen J.A."/>
            <person name="Alexiev A."/>
        </authorList>
    </citation>
    <scope>NUCLEOTIDE SEQUENCE [LARGE SCALE GENOMIC DNA]</scope>
    <source>
        <strain evidence="2 3">UCD-48B</strain>
    </source>
</reference>
<feature type="transmembrane region" description="Helical" evidence="1">
    <location>
        <begin position="68"/>
        <end position="87"/>
    </location>
</feature>
<evidence type="ECO:0000313" key="2">
    <source>
        <dbReference type="EMBL" id="KPM80798.1"/>
    </source>
</evidence>
<protein>
    <submittedName>
        <fullName evidence="2">Uncharacterized protein</fullName>
    </submittedName>
</protein>
<keyword evidence="1" id="KW-1133">Transmembrane helix</keyword>
<dbReference type="Proteomes" id="UP000050378">
    <property type="component" value="Unassembled WGS sequence"/>
</dbReference>
<sequence length="95" mass="11082">MIDYFLIILMVLSAVLFLFVMVLFILAPKYAKKELFINYYSGTGAIYHGFKLFRVESYREDKVWACKAIKYSSIAIVVMFFIMVFLIKLNGVQQS</sequence>
<dbReference type="AlphaFoldDB" id="A0A0P7CZB4"/>
<evidence type="ECO:0000313" key="3">
    <source>
        <dbReference type="Proteomes" id="UP000050378"/>
    </source>
</evidence>
<proteinExistence type="predicted"/>
<dbReference type="EMBL" id="LJTC01000015">
    <property type="protein sequence ID" value="KPM80798.1"/>
    <property type="molecule type" value="Genomic_DNA"/>
</dbReference>
<gene>
    <name evidence="2" type="ORF">AOG27_19070</name>
</gene>
<name>A0A0P7CZB4_9GAMM</name>
<keyword evidence="1" id="KW-0812">Transmembrane</keyword>
<comment type="caution">
    <text evidence="2">The sequence shown here is derived from an EMBL/GenBank/DDBJ whole genome shotgun (WGS) entry which is preliminary data.</text>
</comment>
<dbReference type="PATRIC" id="fig|570156.3.peg.1739"/>
<organism evidence="2 3">
    <name type="scientific">Pseudoalteromonas lipolytica</name>
    <dbReference type="NCBI Taxonomy" id="570156"/>
    <lineage>
        <taxon>Bacteria</taxon>
        <taxon>Pseudomonadati</taxon>
        <taxon>Pseudomonadota</taxon>
        <taxon>Gammaproteobacteria</taxon>
        <taxon>Alteromonadales</taxon>
        <taxon>Pseudoalteromonadaceae</taxon>
        <taxon>Pseudoalteromonas</taxon>
    </lineage>
</organism>
<dbReference type="STRING" id="570156.AOG27_19070"/>
<evidence type="ECO:0000256" key="1">
    <source>
        <dbReference type="SAM" id="Phobius"/>
    </source>
</evidence>
<accession>A0A0P7CZB4</accession>
<keyword evidence="1" id="KW-0472">Membrane</keyword>